<reference evidence="4 7" key="2">
    <citation type="submission" date="2020-07" db="EMBL/GenBank/DDBJ databases">
        <title>Mycobacterium kansasii (former subtype) with zoonotic potential isolated from diseased indoor pet cat, Japan.</title>
        <authorList>
            <person name="Fukano H."/>
            <person name="Terazono T."/>
            <person name="Hoshino Y."/>
        </authorList>
    </citation>
    <scope>NUCLEOTIDE SEQUENCE [LARGE SCALE GENOMIC DNA]</scope>
    <source>
        <strain evidence="4 7">Kuro-I</strain>
    </source>
</reference>
<dbReference type="InterPro" id="IPR000182">
    <property type="entry name" value="GNAT_dom"/>
</dbReference>
<dbReference type="CDD" id="cd04301">
    <property type="entry name" value="NAT_SF"/>
    <property type="match status" value="1"/>
</dbReference>
<evidence type="ECO:0000313" key="6">
    <source>
        <dbReference type="Proteomes" id="UP000189229"/>
    </source>
</evidence>
<dbReference type="PANTHER" id="PTHR43877">
    <property type="entry name" value="AMINOALKYLPHOSPHONATE N-ACETYLTRANSFERASE-RELATED-RELATED"/>
    <property type="match status" value="1"/>
</dbReference>
<name>A0A1V3WP07_MYCKA</name>
<evidence type="ECO:0000256" key="1">
    <source>
        <dbReference type="ARBA" id="ARBA00022679"/>
    </source>
</evidence>
<accession>A0A1V3WP07</accession>
<dbReference type="PANTHER" id="PTHR43877:SF2">
    <property type="entry name" value="AMINOALKYLPHOSPHONATE N-ACETYLTRANSFERASE-RELATED"/>
    <property type="match status" value="1"/>
</dbReference>
<dbReference type="Proteomes" id="UP000516380">
    <property type="component" value="Chromosome"/>
</dbReference>
<dbReference type="Gene3D" id="3.40.630.30">
    <property type="match status" value="2"/>
</dbReference>
<organism evidence="5 6">
    <name type="scientific">Mycobacterium kansasii</name>
    <dbReference type="NCBI Taxonomy" id="1768"/>
    <lineage>
        <taxon>Bacteria</taxon>
        <taxon>Bacillati</taxon>
        <taxon>Actinomycetota</taxon>
        <taxon>Actinomycetes</taxon>
        <taxon>Mycobacteriales</taxon>
        <taxon>Mycobacteriaceae</taxon>
        <taxon>Mycobacterium</taxon>
    </lineage>
</organism>
<evidence type="ECO:0000259" key="3">
    <source>
        <dbReference type="PROSITE" id="PS51186"/>
    </source>
</evidence>
<dbReference type="GO" id="GO:0016747">
    <property type="term" value="F:acyltransferase activity, transferring groups other than amino-acyl groups"/>
    <property type="evidence" value="ECO:0007669"/>
    <property type="project" value="InterPro"/>
</dbReference>
<evidence type="ECO:0000313" key="7">
    <source>
        <dbReference type="Proteomes" id="UP000516380"/>
    </source>
</evidence>
<evidence type="ECO:0000313" key="4">
    <source>
        <dbReference type="EMBL" id="BCI91678.1"/>
    </source>
</evidence>
<dbReference type="EMBL" id="MVBM01000007">
    <property type="protein sequence ID" value="OOK68709.1"/>
    <property type="molecule type" value="Genomic_DNA"/>
</dbReference>
<feature type="domain" description="N-acetyltransferase" evidence="3">
    <location>
        <begin position="5"/>
        <end position="152"/>
    </location>
</feature>
<protein>
    <submittedName>
        <fullName evidence="5">Acetyltransferase family protein</fullName>
    </submittedName>
</protein>
<dbReference type="EMBL" id="AP023343">
    <property type="protein sequence ID" value="BCI91678.1"/>
    <property type="molecule type" value="Genomic_DNA"/>
</dbReference>
<dbReference type="Proteomes" id="UP000189229">
    <property type="component" value="Unassembled WGS sequence"/>
</dbReference>
<keyword evidence="1 5" id="KW-0808">Transferase</keyword>
<dbReference type="RefSeq" id="WP_023370129.1">
    <property type="nucleotide sequence ID" value="NZ_BLYZ01000003.1"/>
</dbReference>
<keyword evidence="2" id="KW-0012">Acyltransferase</keyword>
<dbReference type="Pfam" id="PF00583">
    <property type="entry name" value="Acetyltransf_1"/>
    <property type="match status" value="1"/>
</dbReference>
<dbReference type="InterPro" id="IPR016181">
    <property type="entry name" value="Acyl_CoA_acyltransferase"/>
</dbReference>
<dbReference type="SUPFAM" id="SSF55729">
    <property type="entry name" value="Acyl-CoA N-acyltransferases (Nat)"/>
    <property type="match status" value="2"/>
</dbReference>
<dbReference type="InterPro" id="IPR050832">
    <property type="entry name" value="Bact_Acetyltransf"/>
</dbReference>
<dbReference type="AlphaFoldDB" id="A0A1V3WP07"/>
<evidence type="ECO:0000313" key="5">
    <source>
        <dbReference type="EMBL" id="OOK68709.1"/>
    </source>
</evidence>
<keyword evidence="7" id="KW-1185">Reference proteome</keyword>
<dbReference type="PROSITE" id="PS51186">
    <property type="entry name" value="GNAT"/>
    <property type="match status" value="1"/>
</dbReference>
<reference evidence="5 6" key="1">
    <citation type="submission" date="2017-02" db="EMBL/GenBank/DDBJ databases">
        <title>Complete genome sequences of Mycobacterium kansasii strains isolated from rhesus macaques.</title>
        <authorList>
            <person name="Panda A."/>
            <person name="Nagaraj S."/>
            <person name="Zhao X."/>
            <person name="Tettelin H."/>
            <person name="Detolla L.J."/>
        </authorList>
    </citation>
    <scope>NUCLEOTIDE SEQUENCE [LARGE SCALE GENOMIC DNA]</scope>
    <source>
        <strain evidence="5 6">11-3813</strain>
    </source>
</reference>
<evidence type="ECO:0000256" key="2">
    <source>
        <dbReference type="ARBA" id="ARBA00023315"/>
    </source>
</evidence>
<proteinExistence type="predicted"/>
<dbReference type="GeneID" id="29698544"/>
<sequence>MPADCLIRPLREADLSTASAICRRAFATFMRVPDPQTFWTDREYVRTRWRADPDAALAAEVNGALVGSNFATRWGRFAFFGPLTVTPELWNQGIAHQLMTATIDLIDSWNVTAAGLFTFAHSPGHIHLYQKFGFWPRFLTGLLAKTAAEPATVSFTRLSQAEAGERNGLIDACRALTADIYAGLDVSAEIRSVEAQQLGDTVLLNSGDSLDAFAVCHLGTGTEAGAYTCYVKFAAVSPRAQAEHVFGQLLDACETLAVQQGMRRVDAGVNVNRGLAYRSMLRRGFTAESYGVSMHRPDAPAYNRHDTYVIDDLR</sequence>
<gene>
    <name evidence="5" type="ORF">BZL30_7180</name>
    <name evidence="4" type="ORF">NIIDMKKI_68840</name>
</gene>